<gene>
    <name evidence="2" type="ORF">AJ80_04642</name>
</gene>
<accession>A0A2B7YA95</accession>
<dbReference type="GO" id="GO:0008474">
    <property type="term" value="F:palmitoyl-(protein) hydrolase activity"/>
    <property type="evidence" value="ECO:0007669"/>
    <property type="project" value="TreeGrafter"/>
</dbReference>
<keyword evidence="1" id="KW-0472">Membrane</keyword>
<evidence type="ECO:0000313" key="3">
    <source>
        <dbReference type="Proteomes" id="UP000224634"/>
    </source>
</evidence>
<proteinExistence type="predicted"/>
<evidence type="ECO:0000313" key="2">
    <source>
        <dbReference type="EMBL" id="PGH18019.1"/>
    </source>
</evidence>
<keyword evidence="1" id="KW-1133">Transmembrane helix</keyword>
<dbReference type="InterPro" id="IPR029058">
    <property type="entry name" value="AB_hydrolase_fold"/>
</dbReference>
<dbReference type="STRING" id="1447883.A0A2B7YA95"/>
<feature type="transmembrane region" description="Helical" evidence="1">
    <location>
        <begin position="81"/>
        <end position="101"/>
    </location>
</feature>
<evidence type="ECO:0000256" key="1">
    <source>
        <dbReference type="SAM" id="Phobius"/>
    </source>
</evidence>
<organism evidence="2 3">
    <name type="scientific">Polytolypa hystricis (strain UAMH7299)</name>
    <dbReference type="NCBI Taxonomy" id="1447883"/>
    <lineage>
        <taxon>Eukaryota</taxon>
        <taxon>Fungi</taxon>
        <taxon>Dikarya</taxon>
        <taxon>Ascomycota</taxon>
        <taxon>Pezizomycotina</taxon>
        <taxon>Eurotiomycetes</taxon>
        <taxon>Eurotiomycetidae</taxon>
        <taxon>Onygenales</taxon>
        <taxon>Onygenales incertae sedis</taxon>
        <taxon>Polytolypa</taxon>
    </lineage>
</organism>
<dbReference type="EMBL" id="PDNA01000060">
    <property type="protein sequence ID" value="PGH18019.1"/>
    <property type="molecule type" value="Genomic_DNA"/>
</dbReference>
<dbReference type="PANTHER" id="PTHR12277">
    <property type="entry name" value="ALPHA/BETA HYDROLASE DOMAIN-CONTAINING PROTEIN"/>
    <property type="match status" value="1"/>
</dbReference>
<comment type="caution">
    <text evidence="2">The sequence shown here is derived from an EMBL/GenBank/DDBJ whole genome shotgun (WGS) entry which is preliminary data.</text>
</comment>
<keyword evidence="3" id="KW-1185">Reference proteome</keyword>
<keyword evidence="1" id="KW-0812">Transmembrane</keyword>
<dbReference type="Proteomes" id="UP000224634">
    <property type="component" value="Unassembled WGS sequence"/>
</dbReference>
<reference evidence="2 3" key="1">
    <citation type="submission" date="2017-10" db="EMBL/GenBank/DDBJ databases">
        <title>Comparative genomics in systemic dimorphic fungi from Ajellomycetaceae.</title>
        <authorList>
            <person name="Munoz J.F."/>
            <person name="Mcewen J.G."/>
            <person name="Clay O.K."/>
            <person name="Cuomo C.A."/>
        </authorList>
    </citation>
    <scope>NUCLEOTIDE SEQUENCE [LARGE SCALE GENOMIC DNA]</scope>
    <source>
        <strain evidence="2 3">UAMH7299</strain>
    </source>
</reference>
<dbReference type="GO" id="GO:0016020">
    <property type="term" value="C:membrane"/>
    <property type="evidence" value="ECO:0007669"/>
    <property type="project" value="TreeGrafter"/>
</dbReference>
<dbReference type="AlphaFoldDB" id="A0A2B7YA95"/>
<sequence length="440" mass="48787">MSLKRLASLPLRTGSLTTCSIHARARTVSSFHNASQQKHTSSSSYLLLKRPIPLSLPVTRPRHNWPWRCTHGRRSLSTIGLPGFLVPPLVFVGLFITLWAYKCCMMIIFQNKIIYMPSVPPFSRGEKIEDYAASCRPVAWEEKQIRSLDGTKIALCVGRIAGEAADTARGGKKRKHVVVLYFQGNASSLPPRLPFLSASLKTLQQKGGAHHDAGADYTIVALSYRGYWTSRGRASQRGIELDARAALRWVEETYPPNDPSVDNRVVLWGQSIGAGVATSLLMQHLSSSSSSSASAVTATAADIQIPRRIHGLILETPFLSIRSMLAAIYPQKWLPYKYLWPFLRNWWDSEIALKSIGEAKLRAGEREREEEQLPILIITAKNDELVPAEQADVLEKLCAEVGLRDVSRVDVGGALHTNATIRAGGRVAVARFLRRMGEEE</sequence>
<name>A0A2B7YA95_POLH7</name>
<dbReference type="OrthoDB" id="10249433at2759"/>
<protein>
    <recommendedName>
        <fullName evidence="4">AB hydrolase-1 domain-containing protein</fullName>
    </recommendedName>
</protein>
<dbReference type="PANTHER" id="PTHR12277:SF64">
    <property type="entry name" value="SUPERFAMILY HYDROLASE, PUTATIVE (AFU_ORTHOLOGUE AFUA_3G01760)-RELATED"/>
    <property type="match status" value="1"/>
</dbReference>
<dbReference type="Gene3D" id="3.40.50.1820">
    <property type="entry name" value="alpha/beta hydrolase"/>
    <property type="match status" value="1"/>
</dbReference>
<dbReference type="SUPFAM" id="SSF53474">
    <property type="entry name" value="alpha/beta-Hydrolases"/>
    <property type="match status" value="1"/>
</dbReference>
<evidence type="ECO:0008006" key="4">
    <source>
        <dbReference type="Google" id="ProtNLM"/>
    </source>
</evidence>